<evidence type="ECO:0000256" key="6">
    <source>
        <dbReference type="ARBA" id="ARBA00022842"/>
    </source>
</evidence>
<evidence type="ECO:0000256" key="11">
    <source>
        <dbReference type="ARBA" id="ARBA00045497"/>
    </source>
</evidence>
<dbReference type="GO" id="GO:0015087">
    <property type="term" value="F:cobalt ion transmembrane transporter activity"/>
    <property type="evidence" value="ECO:0007669"/>
    <property type="project" value="TreeGrafter"/>
</dbReference>
<evidence type="ECO:0000256" key="8">
    <source>
        <dbReference type="ARBA" id="ARBA00023065"/>
    </source>
</evidence>
<dbReference type="EMBL" id="AEUZ02000001">
    <property type="protein sequence ID" value="EHJ55894.1"/>
    <property type="molecule type" value="Genomic_DNA"/>
</dbReference>
<evidence type="ECO:0000256" key="4">
    <source>
        <dbReference type="ARBA" id="ARBA00022475"/>
    </source>
</evidence>
<evidence type="ECO:0000313" key="14">
    <source>
        <dbReference type="Proteomes" id="UP000005388"/>
    </source>
</evidence>
<dbReference type="Gene3D" id="1.20.58.340">
    <property type="entry name" value="Magnesium transport protein CorA, transmembrane region"/>
    <property type="match status" value="2"/>
</dbReference>
<keyword evidence="3" id="KW-0813">Transport</keyword>
<dbReference type="InterPro" id="IPR045861">
    <property type="entry name" value="CorA_cytoplasmic_dom"/>
</dbReference>
<dbReference type="GO" id="GO:0015095">
    <property type="term" value="F:magnesium ion transmembrane transporter activity"/>
    <property type="evidence" value="ECO:0007669"/>
    <property type="project" value="TreeGrafter"/>
</dbReference>
<dbReference type="PANTHER" id="PTHR46494:SF1">
    <property type="entry name" value="CORA FAMILY METAL ION TRANSPORTER (EUROFUNG)"/>
    <property type="match status" value="1"/>
</dbReference>
<evidence type="ECO:0000256" key="7">
    <source>
        <dbReference type="ARBA" id="ARBA00022989"/>
    </source>
</evidence>
<dbReference type="InterPro" id="IPR002523">
    <property type="entry name" value="MgTranspt_CorA/ZnTranspt_ZntB"/>
</dbReference>
<dbReference type="RefSeq" id="WP_006738675.1">
    <property type="nucleotide sequence ID" value="NZ_AEUZ02000001.1"/>
</dbReference>
<dbReference type="CDD" id="cd12826">
    <property type="entry name" value="EcCorA_ZntB-like_u1"/>
    <property type="match status" value="1"/>
</dbReference>
<dbReference type="InterPro" id="IPR045863">
    <property type="entry name" value="CorA_TM1_TM2"/>
</dbReference>
<dbReference type="Pfam" id="PF01544">
    <property type="entry name" value="CorA"/>
    <property type="match status" value="1"/>
</dbReference>
<evidence type="ECO:0000256" key="5">
    <source>
        <dbReference type="ARBA" id="ARBA00022692"/>
    </source>
</evidence>
<evidence type="ECO:0000256" key="10">
    <source>
        <dbReference type="ARBA" id="ARBA00034269"/>
    </source>
</evidence>
<sequence>MFYKVSEKLEKTSLEECLDNHFSYIAILSTNEWITFKEKSHLHLEIEFPKSHIKTSHIYHYQDKLIGQFSTPDRKVILNQNHHFSFLIQKNTLIFIDDSQFCQSIFNDLRKDNHWKDPDLGRILFDFLDKLIQDDVSLLEKFGMTLTDMEGELLEGKDHINSNQLSQIRHKIVKLDFNYSQFATLTEELSHDTDHLFTNQNLNNFRLLSIKIDHLQHMIESLKDDISQIKGMQQSIVDEKQNHIMTVLTIVTTCCTPITIIVGWYGMNFDFMPELNSPLGYPIVIIVSILILIINISYFKHKKWL</sequence>
<keyword evidence="9 12" id="KW-0472">Membrane</keyword>
<accession>G5KHE9</accession>
<dbReference type="SUPFAM" id="SSF143865">
    <property type="entry name" value="CorA soluble domain-like"/>
    <property type="match status" value="1"/>
</dbReference>
<keyword evidence="5 12" id="KW-0812">Transmembrane</keyword>
<protein>
    <submittedName>
        <fullName evidence="13">Magnesium and cobalt transport protein CorA</fullName>
    </submittedName>
</protein>
<gene>
    <name evidence="13" type="ORF">STRUR_1463</name>
</gene>
<keyword evidence="6" id="KW-0460">Magnesium</keyword>
<dbReference type="GO" id="GO:0005886">
    <property type="term" value="C:plasma membrane"/>
    <property type="evidence" value="ECO:0007669"/>
    <property type="project" value="UniProtKB-SubCell"/>
</dbReference>
<evidence type="ECO:0000256" key="2">
    <source>
        <dbReference type="ARBA" id="ARBA00009765"/>
    </source>
</evidence>
<dbReference type="STRING" id="764291.STRUR_1463"/>
<proteinExistence type="inferred from homology"/>
<evidence type="ECO:0000256" key="3">
    <source>
        <dbReference type="ARBA" id="ARBA00022448"/>
    </source>
</evidence>
<dbReference type="GO" id="GO:0050897">
    <property type="term" value="F:cobalt ion binding"/>
    <property type="evidence" value="ECO:0007669"/>
    <property type="project" value="TreeGrafter"/>
</dbReference>
<name>G5KHE9_9STRE</name>
<organism evidence="13 14">
    <name type="scientific">Streptococcus urinalis 2285-97</name>
    <dbReference type="NCBI Taxonomy" id="764291"/>
    <lineage>
        <taxon>Bacteria</taxon>
        <taxon>Bacillati</taxon>
        <taxon>Bacillota</taxon>
        <taxon>Bacilli</taxon>
        <taxon>Lactobacillales</taxon>
        <taxon>Streptococcaceae</taxon>
        <taxon>Streptococcus</taxon>
    </lineage>
</organism>
<comment type="similarity">
    <text evidence="2">Belongs to the CorA metal ion transporter (MIT) (TC 1.A.35) family.</text>
</comment>
<reference evidence="13 14" key="1">
    <citation type="journal article" date="2014" name="Int. J. Syst. Evol. Microbiol.">
        <title>Phylogenomics and the dynamic genome evolution of the genus Streptococcus.</title>
        <authorList>
            <consortium name="The Broad Institute Genome Sequencing Platform"/>
            <person name="Richards V.P."/>
            <person name="Palmer S.R."/>
            <person name="Pavinski Bitar P.D."/>
            <person name="Qin X."/>
            <person name="Weinstock G.M."/>
            <person name="Highlander S.K."/>
            <person name="Town C.D."/>
            <person name="Burne R.A."/>
            <person name="Stanhope M.J."/>
        </authorList>
    </citation>
    <scope>NUCLEOTIDE SEQUENCE [LARGE SCALE GENOMIC DNA]</scope>
    <source>
        <strain evidence="13 14">2285-97</strain>
    </source>
</reference>
<evidence type="ECO:0000256" key="12">
    <source>
        <dbReference type="SAM" id="Phobius"/>
    </source>
</evidence>
<keyword evidence="8" id="KW-0406">Ion transport</keyword>
<keyword evidence="7 12" id="KW-1133">Transmembrane helix</keyword>
<dbReference type="eggNOG" id="COG0598">
    <property type="taxonomic scope" value="Bacteria"/>
</dbReference>
<dbReference type="AlphaFoldDB" id="G5KHE9"/>
<dbReference type="PANTHER" id="PTHR46494">
    <property type="entry name" value="CORA FAMILY METAL ION TRANSPORTER (EUROFUNG)"/>
    <property type="match status" value="1"/>
</dbReference>
<comment type="caution">
    <text evidence="13">The sequence shown here is derived from an EMBL/GenBank/DDBJ whole genome shotgun (WGS) entry which is preliminary data.</text>
</comment>
<dbReference type="FunFam" id="1.20.58.340:FF:000004">
    <property type="entry name" value="Magnesium transport protein CorA"/>
    <property type="match status" value="1"/>
</dbReference>
<feature type="transmembrane region" description="Helical" evidence="12">
    <location>
        <begin position="244"/>
        <end position="267"/>
    </location>
</feature>
<dbReference type="Proteomes" id="UP000005388">
    <property type="component" value="Unassembled WGS sequence"/>
</dbReference>
<comment type="catalytic activity">
    <reaction evidence="10">
        <text>Mg(2+)(in) = Mg(2+)(out)</text>
        <dbReference type="Rhea" id="RHEA:29827"/>
        <dbReference type="ChEBI" id="CHEBI:18420"/>
    </reaction>
</comment>
<evidence type="ECO:0000313" key="13">
    <source>
        <dbReference type="EMBL" id="EHJ55894.1"/>
    </source>
</evidence>
<keyword evidence="14" id="KW-1185">Reference proteome</keyword>
<evidence type="ECO:0000256" key="1">
    <source>
        <dbReference type="ARBA" id="ARBA00004651"/>
    </source>
</evidence>
<evidence type="ECO:0000256" key="9">
    <source>
        <dbReference type="ARBA" id="ARBA00023136"/>
    </source>
</evidence>
<dbReference type="GO" id="GO:0000287">
    <property type="term" value="F:magnesium ion binding"/>
    <property type="evidence" value="ECO:0007669"/>
    <property type="project" value="TreeGrafter"/>
</dbReference>
<comment type="function">
    <text evidence="11">Mediates influx of magnesium ions. Alternates between open and closed states. Activated by low cytoplasmic Mg(2+) levels. Inactive when cytoplasmic Mg(2+) levels are high.</text>
</comment>
<comment type="subcellular location">
    <subcellularLocation>
        <location evidence="1">Cell membrane</location>
        <topology evidence="1">Multi-pass membrane protein</topology>
    </subcellularLocation>
</comment>
<feature type="transmembrane region" description="Helical" evidence="12">
    <location>
        <begin position="279"/>
        <end position="299"/>
    </location>
</feature>
<dbReference type="SUPFAM" id="SSF144083">
    <property type="entry name" value="Magnesium transport protein CorA, transmembrane region"/>
    <property type="match status" value="1"/>
</dbReference>
<keyword evidence="4" id="KW-1003">Cell membrane</keyword>